<accession>A0A1G7AC39</accession>
<dbReference type="SUPFAM" id="SSF49899">
    <property type="entry name" value="Concanavalin A-like lectins/glucanases"/>
    <property type="match status" value="1"/>
</dbReference>
<proteinExistence type="predicted"/>
<dbReference type="Gene3D" id="2.10.10.90">
    <property type="match status" value="1"/>
</dbReference>
<evidence type="ECO:0000313" key="4">
    <source>
        <dbReference type="Proteomes" id="UP000199245"/>
    </source>
</evidence>
<dbReference type="GO" id="GO:0016798">
    <property type="term" value="F:hydrolase activity, acting on glycosyl bonds"/>
    <property type="evidence" value="ECO:0007669"/>
    <property type="project" value="UniProtKB-KW"/>
</dbReference>
<protein>
    <submittedName>
        <fullName evidence="3">Uncharacterized protein</fullName>
    </submittedName>
</protein>
<dbReference type="Gene3D" id="2.115.10.20">
    <property type="entry name" value="Glycosyl hydrolase domain, family 43"/>
    <property type="match status" value="1"/>
</dbReference>
<evidence type="ECO:0000313" key="3">
    <source>
        <dbReference type="EMBL" id="SDE12382.1"/>
    </source>
</evidence>
<dbReference type="RefSeq" id="WP_233442998.1">
    <property type="nucleotide sequence ID" value="NZ_FMZW01000020.1"/>
</dbReference>
<reference evidence="3 4" key="1">
    <citation type="submission" date="2016-10" db="EMBL/GenBank/DDBJ databases">
        <authorList>
            <person name="de Groot N.N."/>
        </authorList>
    </citation>
    <scope>NUCLEOTIDE SEQUENCE [LARGE SCALE GENOMIC DNA]</scope>
    <source>
        <strain evidence="3 4">R5</strain>
    </source>
</reference>
<name>A0A1G7AC39_9BRAD</name>
<dbReference type="AlphaFoldDB" id="A0A1G7AC39"/>
<dbReference type="EMBL" id="FMZW01000020">
    <property type="protein sequence ID" value="SDE12382.1"/>
    <property type="molecule type" value="Genomic_DNA"/>
</dbReference>
<organism evidence="3 4">
    <name type="scientific">Bradyrhizobium brasilense</name>
    <dbReference type="NCBI Taxonomy" id="1419277"/>
    <lineage>
        <taxon>Bacteria</taxon>
        <taxon>Pseudomonadati</taxon>
        <taxon>Pseudomonadota</taxon>
        <taxon>Alphaproteobacteria</taxon>
        <taxon>Hyphomicrobiales</taxon>
        <taxon>Nitrobacteraceae</taxon>
        <taxon>Bradyrhizobium</taxon>
    </lineage>
</organism>
<evidence type="ECO:0000256" key="1">
    <source>
        <dbReference type="ARBA" id="ARBA00022801"/>
    </source>
</evidence>
<gene>
    <name evidence="3" type="ORF">SAMN05216337_102065</name>
</gene>
<sequence>MAFPSYSTGTVSVNAGDTTIVGVGTIWSGINVRAGDDIVIAGHTVIVEDVTDTTHIVVDAWPYANVPAGTAYKVVQRSPLRFAGGQAMAAVNELVEAMNADGFYFFVAPTLTAPDPSYGNDGQYGFQASTGKLWVKTGGAWSFLGIYKGFGFKGNYDSGVTYSVNDVVSSAGSAYIYGNGTPSAGNAPPNPAYWTLLAGKGDQGNTGPAPWSVPTTWASGQNYVAGPPANIVRHPVTLNVYQCLVSHTSGADFNTDLFAGKWLVVVQGNAEGTSATSLAIGTGAKVFTTQLGLSYQNGVRLRASSAANALNWMEGVCTYDPNAGTLTMTVDKTGGAGTVADWLFNHTGQPGAGDVSSTLDNVLTGNNTFTKAPSFGDAGQTLVNLGLPQFAKSSLIEKFRGGTQSAELFTLANGINEFDLLKVGGVYYFAYDDRSTSQLVYATSIAGLATATPYNPAPGLRYPTIYWDAPNATWHLWGWTGSGYAVHCTSPSWNGTFTIQDALPLGFSDISVRKHSNGRYYATYKHNTELKAGIMVSNSLSGPWLNLGYCFSDLTASPVRRTEEADPMMFEADGKTYLLFSAYDGDQQRPSITEIDPSTGKALHQAVVLVNPLLPWQQRNGSKKLFNPVFLREDAAPDRIYFAHNPSGAGVATGWGYLEVGAAPADNRRDGDLSRTNFQATNMDVATGIPPVVHGSAVVNTTGLVMSSSTGGAYGDLNQSDINDFTVLVEFTPTALPANGTFSMLTRVSTQNADAKPIIGLWIDGTSSKLYCEIREADDVGSIATDWTTSLTAGTRYCAVLTRKGTAVTGYLNSHVDLSATFSGVLTGLLEWSAGNKKGISQAAAQQFNGTIHRVLVIPGALQVGDA</sequence>
<keyword evidence="2" id="KW-0326">Glycosidase</keyword>
<dbReference type="InterPro" id="IPR023296">
    <property type="entry name" value="Glyco_hydro_beta-prop_sf"/>
</dbReference>
<evidence type="ECO:0000256" key="2">
    <source>
        <dbReference type="ARBA" id="ARBA00023295"/>
    </source>
</evidence>
<keyword evidence="1" id="KW-0378">Hydrolase</keyword>
<dbReference type="Proteomes" id="UP000199245">
    <property type="component" value="Unassembled WGS sequence"/>
</dbReference>
<dbReference type="SUPFAM" id="SSF75005">
    <property type="entry name" value="Arabinanase/levansucrase/invertase"/>
    <property type="match status" value="1"/>
</dbReference>
<dbReference type="InterPro" id="IPR013320">
    <property type="entry name" value="ConA-like_dom_sf"/>
</dbReference>